<name>A0A1A9QDS8_9MOLU</name>
<evidence type="ECO:0008006" key="3">
    <source>
        <dbReference type="Google" id="ProtNLM"/>
    </source>
</evidence>
<sequence length="147" mass="16538">MIKPILSTLAIGGGCSGVAIVSTSFSNIDENDEITLRYTEDKGRKITTIQTYGEIEAFGQQNGCLFRIVDDKYPNNVKEYSLEEFWMEHNKTFTDLETKAVAVAKSAQPYCKDFGPVFAIFYDSDKKDFKLKKGVSYVVKKAHAIKK</sequence>
<dbReference type="PROSITE" id="PS51257">
    <property type="entry name" value="PROKAR_LIPOPROTEIN"/>
    <property type="match status" value="1"/>
</dbReference>
<protein>
    <recommendedName>
        <fullName evidence="3">Lipoprotein</fullName>
    </recommendedName>
</protein>
<gene>
    <name evidence="1" type="ORF">A6V39_04530</name>
</gene>
<dbReference type="Proteomes" id="UP000077623">
    <property type="component" value="Unassembled WGS sequence"/>
</dbReference>
<keyword evidence="2" id="KW-1185">Reference proteome</keyword>
<dbReference type="STRING" id="432608.A6V39_04530"/>
<reference evidence="2" key="1">
    <citation type="submission" date="2016-04" db="EMBL/GenBank/DDBJ databases">
        <authorList>
            <person name="Quiroz-Castaneda R.E."/>
            <person name="Martinez-Ocampo F."/>
        </authorList>
    </citation>
    <scope>NUCLEOTIDE SEQUENCE [LARGE SCALE GENOMIC DNA]</scope>
    <source>
        <strain evidence="2">INIFAP01</strain>
    </source>
</reference>
<evidence type="ECO:0000313" key="1">
    <source>
        <dbReference type="EMBL" id="OAL10151.1"/>
    </source>
</evidence>
<evidence type="ECO:0000313" key="2">
    <source>
        <dbReference type="Proteomes" id="UP000077623"/>
    </source>
</evidence>
<dbReference type="EMBL" id="LWUJ01000012">
    <property type="protein sequence ID" value="OAL10151.1"/>
    <property type="molecule type" value="Genomic_DNA"/>
</dbReference>
<proteinExistence type="predicted"/>
<dbReference type="RefSeq" id="WP_187150536.1">
    <property type="nucleotide sequence ID" value="NZ_LWUJ01000012.1"/>
</dbReference>
<accession>A0A1A9QDS8</accession>
<organism evidence="1 2">
    <name type="scientific">Candidatus Mycoplasma haematobovis</name>
    <dbReference type="NCBI Taxonomy" id="432608"/>
    <lineage>
        <taxon>Bacteria</taxon>
        <taxon>Bacillati</taxon>
        <taxon>Mycoplasmatota</taxon>
        <taxon>Mollicutes</taxon>
        <taxon>Mycoplasmataceae</taxon>
        <taxon>Mycoplasma</taxon>
    </lineage>
</organism>
<dbReference type="AlphaFoldDB" id="A0A1A9QDS8"/>
<comment type="caution">
    <text evidence="1">The sequence shown here is derived from an EMBL/GenBank/DDBJ whole genome shotgun (WGS) entry which is preliminary data.</text>
</comment>